<protein>
    <submittedName>
        <fullName evidence="1">Uncharacterized protein</fullName>
    </submittedName>
</protein>
<proteinExistence type="predicted"/>
<name>A0A2N7L338_9GAMM</name>
<dbReference type="EMBL" id="MDAL01000085">
    <property type="protein sequence ID" value="PMN86589.1"/>
    <property type="molecule type" value="Genomic_DNA"/>
</dbReference>
<dbReference type="AlphaFoldDB" id="A0A2N7L338"/>
<reference evidence="2" key="1">
    <citation type="submission" date="2016-07" db="EMBL/GenBank/DDBJ databases">
        <title>Nontailed viruses are major unrecognized killers of bacteria in the ocean.</title>
        <authorList>
            <person name="Kauffman K."/>
            <person name="Hussain F."/>
            <person name="Yang J."/>
            <person name="Arevalo P."/>
            <person name="Brown J."/>
            <person name="Cutler M."/>
            <person name="Kelly L."/>
            <person name="Polz M.F."/>
        </authorList>
    </citation>
    <scope>NUCLEOTIDE SEQUENCE [LARGE SCALE GENOMIC DNA]</scope>
    <source>
        <strain evidence="2">10N.261.45.A10</strain>
    </source>
</reference>
<accession>A0A2N7L338</accession>
<comment type="caution">
    <text evidence="1">The sequence shown here is derived from an EMBL/GenBank/DDBJ whole genome shotgun (WGS) entry which is preliminary data.</text>
</comment>
<gene>
    <name evidence="1" type="ORF">BCT23_24630</name>
</gene>
<evidence type="ECO:0000313" key="2">
    <source>
        <dbReference type="Proteomes" id="UP000235387"/>
    </source>
</evidence>
<dbReference type="Proteomes" id="UP000235387">
    <property type="component" value="Unassembled WGS sequence"/>
</dbReference>
<dbReference type="RefSeq" id="WP_102392480.1">
    <property type="nucleotide sequence ID" value="NZ_MDAL01000085.1"/>
</dbReference>
<organism evidence="1 2">
    <name type="scientific">Enterovibrio norvegicus</name>
    <dbReference type="NCBI Taxonomy" id="188144"/>
    <lineage>
        <taxon>Bacteria</taxon>
        <taxon>Pseudomonadati</taxon>
        <taxon>Pseudomonadota</taxon>
        <taxon>Gammaproteobacteria</taxon>
        <taxon>Vibrionales</taxon>
        <taxon>Vibrionaceae</taxon>
        <taxon>Enterovibrio</taxon>
    </lineage>
</organism>
<evidence type="ECO:0000313" key="1">
    <source>
        <dbReference type="EMBL" id="PMN86589.1"/>
    </source>
</evidence>
<sequence length="116" mass="13412">MLPDSVIESAFKEHELKYVKNEDIPSHLAQEGWYSKNYVKDLNNGSYICVHLILGPGSDGKSIVMRNDRVRIDTKKLDENNYTFSSEWIDQEITKNSDPCADFFNQLQAVKQRQTL</sequence>